<name>A0A1N5ZJU5_9ACTN</name>
<feature type="compositionally biased region" description="Low complexity" evidence="1">
    <location>
        <begin position="353"/>
        <end position="394"/>
    </location>
</feature>
<evidence type="ECO:0000313" key="3">
    <source>
        <dbReference type="Proteomes" id="UP000185124"/>
    </source>
</evidence>
<feature type="compositionally biased region" description="Basic and acidic residues" evidence="1">
    <location>
        <begin position="329"/>
        <end position="346"/>
    </location>
</feature>
<feature type="compositionally biased region" description="Basic and acidic residues" evidence="1">
    <location>
        <begin position="859"/>
        <end position="919"/>
    </location>
</feature>
<feature type="compositionally biased region" description="Basic and acidic residues" evidence="1">
    <location>
        <begin position="243"/>
        <end position="259"/>
    </location>
</feature>
<dbReference type="EMBL" id="FSQT01000002">
    <property type="protein sequence ID" value="SIN22062.1"/>
    <property type="molecule type" value="Genomic_DNA"/>
</dbReference>
<feature type="compositionally biased region" description="Low complexity" evidence="1">
    <location>
        <begin position="921"/>
        <end position="930"/>
    </location>
</feature>
<dbReference type="Proteomes" id="UP000185124">
    <property type="component" value="Unassembled WGS sequence"/>
</dbReference>
<feature type="compositionally biased region" description="Low complexity" evidence="1">
    <location>
        <begin position="568"/>
        <end position="590"/>
    </location>
</feature>
<feature type="compositionally biased region" description="Low complexity" evidence="1">
    <location>
        <begin position="212"/>
        <end position="227"/>
    </location>
</feature>
<feature type="compositionally biased region" description="Basic residues" evidence="1">
    <location>
        <begin position="953"/>
        <end position="964"/>
    </location>
</feature>
<feature type="compositionally biased region" description="Low complexity" evidence="1">
    <location>
        <begin position="534"/>
        <end position="546"/>
    </location>
</feature>
<sequence length="1147" mass="116274">MSETGQPGAATPGEHGDGAGQHDNPGRSGGGWAPPAGGWSRAAESEDAREQTARWQPDPASGWRTSSTRHGDLPAPLAGLPGASEPPARVNGHANGLHHAGAEANGVHHPGAEPLAGRPAPVSAPPGSTAEDRRDPASDRLVVPAQRPVPPQEEAPGEPDVGPARHSTVDPVAGRSGRWSDPALPTSAPPGVQVPPVGTAASGFEVPPGFHAPTAERPAADEPPAARGWRDPLAPEASTEQGRTPDRAGGHADDSESGRVADGSGDAPRAGESPAIEPDWSGPSWNRPSWGSGWAPPWSRQDGEPAARTAPDEPAPGWVAEPKVPYEPARVEPTRPYEPVRADPPRGYDVAHAAPEPAATPEPAAERGTPAPAAEPGTRVPGAEPGTAAPAEGPSWAGGRPPMSPTSTPSESFRAEPAERPPWAGGPAPTSGPPADRPSWASSAPTRAPRVEPTSAPRADRPSRAGGSDPAPTSNPPSRPSWAGPAPTSAPPAVRPSWAGGSDPAPTSAPPARPSWAGDPAPTSAPPVDRPSWAGPAPTDTPRPAAEAPPTPAGPPPASTDAPPAPAGPALAAERPSWAGGSPATPASAARTERADWSEGRLPAAPAERPSWPAGRSASTPRASDAGESSGPLRPETRSTAPLRLRPETPEPPRAAPAATGPSSAATAPTSTGAVPAPATSGSGRGDRPSPAPAPTSAPPYAARRSAPDPASPADPADGARLPDQTSAVLPQRVPAEPDVPVVPEPPAVEPPAETPELARIATHLRREDEPAPLRERPEGFDVNAILDAVREVAGVRDAALRRTPAGAHSLRLDLADGADPAEVSRQVARLLQERMGLAAAPQNLPGLPTTPAPPVRRRAAESRTAEPRAVESRAVESRAVESRAVESRVAEPRSAERRSPEPRSAEPRDAGAEPRTGEVRATGSPAAGRPPGGRGEATPAGPDQQVGTDGSRRRRASAPHRGRATVEEPGSVSAAPAGAATGSPATLGTSYSGGQVTTTESAPSRPLNTGGTPGPRVVIDHVQVSTFGLDANVEVRLLAGGDSAAGYATGPAVDGYVLRLCAVAAAAAVDELLRGAENAERGRCFVEHAAVVPFGNCEVATVVVLLVCEGWVEQLAGSSLVAGDPRQAVVRATLAAVNRRLEALLS</sequence>
<feature type="compositionally biased region" description="Basic and acidic residues" evidence="1">
    <location>
        <begin position="43"/>
        <end position="52"/>
    </location>
</feature>
<accession>A0A1N5ZJU5</accession>
<feature type="compositionally biased region" description="Low complexity" evidence="1">
    <location>
        <begin position="33"/>
        <end position="42"/>
    </location>
</feature>
<dbReference type="STRING" id="709881.SAMN04489832_4096"/>
<feature type="compositionally biased region" description="Pro residues" evidence="1">
    <location>
        <begin position="741"/>
        <end position="754"/>
    </location>
</feature>
<feature type="compositionally biased region" description="Low complexity" evidence="1">
    <location>
        <begin position="699"/>
        <end position="720"/>
    </location>
</feature>
<gene>
    <name evidence="2" type="ORF">SAMN04489832_4096</name>
</gene>
<evidence type="ECO:0000256" key="1">
    <source>
        <dbReference type="SAM" id="MobiDB-lite"/>
    </source>
</evidence>
<feature type="region of interest" description="Disordered" evidence="1">
    <location>
        <begin position="839"/>
        <end position="1017"/>
    </location>
</feature>
<organism evidence="2 3">
    <name type="scientific">Micromonospora cremea</name>
    <dbReference type="NCBI Taxonomy" id="709881"/>
    <lineage>
        <taxon>Bacteria</taxon>
        <taxon>Bacillati</taxon>
        <taxon>Actinomycetota</taxon>
        <taxon>Actinomycetes</taxon>
        <taxon>Micromonosporales</taxon>
        <taxon>Micromonosporaceae</taxon>
        <taxon>Micromonospora</taxon>
    </lineage>
</organism>
<keyword evidence="3" id="KW-1185">Reference proteome</keyword>
<feature type="compositionally biased region" description="Polar residues" evidence="1">
    <location>
        <begin position="993"/>
        <end position="1011"/>
    </location>
</feature>
<reference evidence="3" key="1">
    <citation type="submission" date="2016-12" db="EMBL/GenBank/DDBJ databases">
        <authorList>
            <person name="Varghese N."/>
            <person name="Submissions S."/>
        </authorList>
    </citation>
    <scope>NUCLEOTIDE SEQUENCE [LARGE SCALE GENOMIC DNA]</scope>
    <source>
        <strain evidence="3">DSM 45599</strain>
    </source>
</reference>
<proteinExistence type="predicted"/>
<protein>
    <submittedName>
        <fullName evidence="2">Uncharacterized protein</fullName>
    </submittedName>
</protein>
<evidence type="ECO:0000313" key="2">
    <source>
        <dbReference type="EMBL" id="SIN22062.1"/>
    </source>
</evidence>
<feature type="compositionally biased region" description="Pro residues" evidence="1">
    <location>
        <begin position="547"/>
        <end position="567"/>
    </location>
</feature>
<dbReference type="AlphaFoldDB" id="A0A1N5ZJU5"/>
<feature type="region of interest" description="Disordered" evidence="1">
    <location>
        <begin position="1"/>
        <end position="755"/>
    </location>
</feature>
<feature type="compositionally biased region" description="Low complexity" evidence="1">
    <location>
        <begin position="656"/>
        <end position="680"/>
    </location>
</feature>
<feature type="compositionally biased region" description="Low complexity" evidence="1">
    <location>
        <begin position="970"/>
        <end position="991"/>
    </location>
</feature>